<evidence type="ECO:0000313" key="1">
    <source>
        <dbReference type="EMBL" id="TGL58985.1"/>
    </source>
</evidence>
<proteinExistence type="predicted"/>
<protein>
    <submittedName>
        <fullName evidence="1">Uncharacterized protein</fullName>
    </submittedName>
</protein>
<sequence length="169" mass="18789">MDLDHEAKIENPNKSVYSRGGQYAKEIKNGLSSPIALLIRLQGSETMAALGPEAYVKVDQKMFKLSLMDTNYSVNQETIRTQTAPGFIGGPGYGYYSPGFISSSRTLTVTSNICSGKLTFTKEIENEILSAKVLQYRFYSANDAVDLFVSDSDLELIKKFIRHKGEIQK</sequence>
<dbReference type="EMBL" id="RQGF01000035">
    <property type="protein sequence ID" value="TGL58985.1"/>
    <property type="molecule type" value="Genomic_DNA"/>
</dbReference>
<reference evidence="1" key="1">
    <citation type="journal article" date="2019" name="PLoS Negl. Trop. Dis.">
        <title>Revisiting the worldwide diversity of Leptospira species in the environment.</title>
        <authorList>
            <person name="Vincent A.T."/>
            <person name="Schiettekatte O."/>
            <person name="Bourhy P."/>
            <person name="Veyrier F.J."/>
            <person name="Picardeau M."/>
        </authorList>
    </citation>
    <scope>NUCLEOTIDE SEQUENCE [LARGE SCALE GENOMIC DNA]</scope>
    <source>
        <strain evidence="1">201702455</strain>
    </source>
</reference>
<keyword evidence="2" id="KW-1185">Reference proteome</keyword>
<evidence type="ECO:0000313" key="2">
    <source>
        <dbReference type="Proteomes" id="UP000297762"/>
    </source>
</evidence>
<gene>
    <name evidence="1" type="ORF">EHQ64_16955</name>
</gene>
<accession>A0A4V3JR77</accession>
<organism evidence="1 2">
    <name type="scientific">Leptospira sarikeiensis</name>
    <dbReference type="NCBI Taxonomy" id="2484943"/>
    <lineage>
        <taxon>Bacteria</taxon>
        <taxon>Pseudomonadati</taxon>
        <taxon>Spirochaetota</taxon>
        <taxon>Spirochaetia</taxon>
        <taxon>Leptospirales</taxon>
        <taxon>Leptospiraceae</taxon>
        <taxon>Leptospira</taxon>
    </lineage>
</organism>
<dbReference type="OrthoDB" id="327723at2"/>
<dbReference type="Proteomes" id="UP000297762">
    <property type="component" value="Unassembled WGS sequence"/>
</dbReference>
<name>A0A4V3JR77_9LEPT</name>
<dbReference type="AlphaFoldDB" id="A0A4V3JR77"/>
<comment type="caution">
    <text evidence="1">The sequence shown here is derived from an EMBL/GenBank/DDBJ whole genome shotgun (WGS) entry which is preliminary data.</text>
</comment>